<name>A0A811UMP7_CERCA</name>
<evidence type="ECO:0000313" key="3">
    <source>
        <dbReference type="Proteomes" id="UP000606786"/>
    </source>
</evidence>
<proteinExistence type="predicted"/>
<accession>A0A811UMP7</accession>
<feature type="transmembrane region" description="Helical" evidence="1">
    <location>
        <begin position="43"/>
        <end position="63"/>
    </location>
</feature>
<evidence type="ECO:0000313" key="2">
    <source>
        <dbReference type="EMBL" id="CAD7000090.1"/>
    </source>
</evidence>
<keyword evidence="1" id="KW-1133">Transmembrane helix</keyword>
<dbReference type="Proteomes" id="UP000606786">
    <property type="component" value="Unassembled WGS sequence"/>
</dbReference>
<gene>
    <name evidence="2" type="ORF">CCAP1982_LOCUS8588</name>
</gene>
<comment type="caution">
    <text evidence="2">The sequence shown here is derived from an EMBL/GenBank/DDBJ whole genome shotgun (WGS) entry which is preliminary data.</text>
</comment>
<dbReference type="AlphaFoldDB" id="A0A811UMP7"/>
<evidence type="ECO:0000256" key="1">
    <source>
        <dbReference type="SAM" id="Phobius"/>
    </source>
</evidence>
<dbReference type="EMBL" id="CAJHJT010000012">
    <property type="protein sequence ID" value="CAD7000090.1"/>
    <property type="molecule type" value="Genomic_DNA"/>
</dbReference>
<keyword evidence="1" id="KW-0812">Transmembrane</keyword>
<protein>
    <submittedName>
        <fullName evidence="2">(Mediterranean fruit fly) hypothetical protein</fullName>
    </submittedName>
</protein>
<organism evidence="2 3">
    <name type="scientific">Ceratitis capitata</name>
    <name type="common">Mediterranean fruit fly</name>
    <name type="synonym">Tephritis capitata</name>
    <dbReference type="NCBI Taxonomy" id="7213"/>
    <lineage>
        <taxon>Eukaryota</taxon>
        <taxon>Metazoa</taxon>
        <taxon>Ecdysozoa</taxon>
        <taxon>Arthropoda</taxon>
        <taxon>Hexapoda</taxon>
        <taxon>Insecta</taxon>
        <taxon>Pterygota</taxon>
        <taxon>Neoptera</taxon>
        <taxon>Endopterygota</taxon>
        <taxon>Diptera</taxon>
        <taxon>Brachycera</taxon>
        <taxon>Muscomorpha</taxon>
        <taxon>Tephritoidea</taxon>
        <taxon>Tephritidae</taxon>
        <taxon>Ceratitis</taxon>
        <taxon>Ceratitis</taxon>
    </lineage>
</organism>
<reference evidence="2" key="1">
    <citation type="submission" date="2020-11" db="EMBL/GenBank/DDBJ databases">
        <authorList>
            <person name="Whitehead M."/>
        </authorList>
    </citation>
    <scope>NUCLEOTIDE SEQUENCE</scope>
    <source>
        <strain evidence="2">EGII</strain>
    </source>
</reference>
<sequence>MRPLFLYIPLATAARRALATSHRLWPSVACVAGSAWLVGSAAWLARRLVVFVVIITCIAYVVAQRSHCALLQRDFSHNFRLIKTHGRPYAARHRMLRARCDSCMVAWSPTTNKWCSKEYKKSVNFAGKR</sequence>
<keyword evidence="3" id="KW-1185">Reference proteome</keyword>
<keyword evidence="1" id="KW-0472">Membrane</keyword>